<reference evidence="13" key="1">
    <citation type="submission" date="2025-08" db="UniProtKB">
        <authorList>
            <consortium name="Ensembl"/>
        </authorList>
    </citation>
    <scope>IDENTIFICATION</scope>
</reference>
<keyword evidence="4" id="KW-0547">Nucleotide-binding</keyword>
<dbReference type="PANTHER" id="PTHR47448:SF3">
    <property type="entry name" value="MITOGEN-ACTIVATED PROTEIN KINASE KINASE 2"/>
    <property type="match status" value="1"/>
</dbReference>
<evidence type="ECO:0000256" key="11">
    <source>
        <dbReference type="SAM" id="MobiDB-lite"/>
    </source>
</evidence>
<comment type="catalytic activity">
    <reaction evidence="8">
        <text>L-seryl-[protein] + ATP = O-phospho-L-seryl-[protein] + ADP + H(+)</text>
        <dbReference type="Rhea" id="RHEA:17989"/>
        <dbReference type="Rhea" id="RHEA-COMP:9863"/>
        <dbReference type="Rhea" id="RHEA-COMP:11604"/>
        <dbReference type="ChEBI" id="CHEBI:15378"/>
        <dbReference type="ChEBI" id="CHEBI:29999"/>
        <dbReference type="ChEBI" id="CHEBI:30616"/>
        <dbReference type="ChEBI" id="CHEBI:83421"/>
        <dbReference type="ChEBI" id="CHEBI:456216"/>
        <dbReference type="EC" id="2.7.12.2"/>
    </reaction>
</comment>
<evidence type="ECO:0000256" key="7">
    <source>
        <dbReference type="ARBA" id="ARBA00023137"/>
    </source>
</evidence>
<comment type="catalytic activity">
    <reaction evidence="9">
        <text>L-threonyl-[protein] + ATP = O-phospho-L-threonyl-[protein] + ADP + H(+)</text>
        <dbReference type="Rhea" id="RHEA:46608"/>
        <dbReference type="Rhea" id="RHEA-COMP:11060"/>
        <dbReference type="Rhea" id="RHEA-COMP:11605"/>
        <dbReference type="ChEBI" id="CHEBI:15378"/>
        <dbReference type="ChEBI" id="CHEBI:30013"/>
        <dbReference type="ChEBI" id="CHEBI:30616"/>
        <dbReference type="ChEBI" id="CHEBI:61977"/>
        <dbReference type="ChEBI" id="CHEBI:456216"/>
        <dbReference type="EC" id="2.7.12.2"/>
    </reaction>
</comment>
<dbReference type="AlphaFoldDB" id="A0A8D2CLC6"/>
<organism evidence="13 14">
    <name type="scientific">Sciurus vulgaris</name>
    <name type="common">Eurasian red squirrel</name>
    <dbReference type="NCBI Taxonomy" id="55149"/>
    <lineage>
        <taxon>Eukaryota</taxon>
        <taxon>Metazoa</taxon>
        <taxon>Chordata</taxon>
        <taxon>Craniata</taxon>
        <taxon>Vertebrata</taxon>
        <taxon>Euteleostomi</taxon>
        <taxon>Mammalia</taxon>
        <taxon>Eutheria</taxon>
        <taxon>Euarchontoglires</taxon>
        <taxon>Glires</taxon>
        <taxon>Rodentia</taxon>
        <taxon>Sciuromorpha</taxon>
        <taxon>Sciuridae</taxon>
        <taxon>Sciurinae</taxon>
        <taxon>Sciurini</taxon>
        <taxon>Sciurus</taxon>
    </lineage>
</organism>
<dbReference type="InterPro" id="IPR011009">
    <property type="entry name" value="Kinase-like_dom_sf"/>
</dbReference>
<evidence type="ECO:0000256" key="8">
    <source>
        <dbReference type="ARBA" id="ARBA00049014"/>
    </source>
</evidence>
<dbReference type="OrthoDB" id="10252354at2759"/>
<comment type="catalytic activity">
    <reaction evidence="10">
        <text>L-tyrosyl-[protein] + ATP = O-phospho-L-tyrosyl-[protein] + ADP + H(+)</text>
        <dbReference type="Rhea" id="RHEA:10596"/>
        <dbReference type="Rhea" id="RHEA-COMP:10136"/>
        <dbReference type="Rhea" id="RHEA-COMP:20101"/>
        <dbReference type="ChEBI" id="CHEBI:15378"/>
        <dbReference type="ChEBI" id="CHEBI:30616"/>
        <dbReference type="ChEBI" id="CHEBI:46858"/>
        <dbReference type="ChEBI" id="CHEBI:61978"/>
        <dbReference type="ChEBI" id="CHEBI:456216"/>
        <dbReference type="EC" id="2.7.12.2"/>
    </reaction>
</comment>
<dbReference type="SUPFAM" id="SSF56112">
    <property type="entry name" value="Protein kinase-like (PK-like)"/>
    <property type="match status" value="1"/>
</dbReference>
<reference evidence="13" key="2">
    <citation type="submission" date="2025-09" db="UniProtKB">
        <authorList>
            <consortium name="Ensembl"/>
        </authorList>
    </citation>
    <scope>IDENTIFICATION</scope>
</reference>
<keyword evidence="3" id="KW-0808">Transferase</keyword>
<dbReference type="GO" id="GO:0070161">
    <property type="term" value="C:anchoring junction"/>
    <property type="evidence" value="ECO:0007669"/>
    <property type="project" value="UniProtKB-ARBA"/>
</dbReference>
<evidence type="ECO:0000256" key="5">
    <source>
        <dbReference type="ARBA" id="ARBA00022777"/>
    </source>
</evidence>
<dbReference type="InterPro" id="IPR000719">
    <property type="entry name" value="Prot_kinase_dom"/>
</dbReference>
<feature type="region of interest" description="Disordered" evidence="11">
    <location>
        <begin position="105"/>
        <end position="128"/>
    </location>
</feature>
<dbReference type="GO" id="GO:0005739">
    <property type="term" value="C:mitochondrion"/>
    <property type="evidence" value="ECO:0007669"/>
    <property type="project" value="UniProtKB-ARBA"/>
</dbReference>
<accession>A0A8D2CLC6</accession>
<protein>
    <recommendedName>
        <fullName evidence="12">Protein kinase domain-containing protein</fullName>
    </recommendedName>
</protein>
<dbReference type="GO" id="GO:0005524">
    <property type="term" value="F:ATP binding"/>
    <property type="evidence" value="ECO:0007669"/>
    <property type="project" value="UniProtKB-KW"/>
</dbReference>
<dbReference type="Pfam" id="PF00069">
    <property type="entry name" value="Pkinase"/>
    <property type="match status" value="1"/>
</dbReference>
<keyword evidence="7" id="KW-0829">Tyrosine-protein kinase</keyword>
<evidence type="ECO:0000256" key="9">
    <source>
        <dbReference type="ARBA" id="ARBA00049299"/>
    </source>
</evidence>
<dbReference type="GO" id="GO:0031982">
    <property type="term" value="C:vesicle"/>
    <property type="evidence" value="ECO:0007669"/>
    <property type="project" value="UniProtKB-ARBA"/>
</dbReference>
<evidence type="ECO:0000256" key="4">
    <source>
        <dbReference type="ARBA" id="ARBA00022741"/>
    </source>
</evidence>
<evidence type="ECO:0000256" key="1">
    <source>
        <dbReference type="ARBA" id="ARBA00022527"/>
    </source>
</evidence>
<keyword evidence="5" id="KW-0418">Kinase</keyword>
<dbReference type="GeneTree" id="ENSGT00940000153487"/>
<name>A0A8D2CLC6_SCIVU</name>
<dbReference type="GO" id="GO:0004708">
    <property type="term" value="F:MAP kinase kinase activity"/>
    <property type="evidence" value="ECO:0007669"/>
    <property type="project" value="UniProtKB-EC"/>
</dbReference>
<evidence type="ECO:0000256" key="10">
    <source>
        <dbReference type="ARBA" id="ARBA00051693"/>
    </source>
</evidence>
<proteinExistence type="predicted"/>
<dbReference type="InterPro" id="IPR050915">
    <property type="entry name" value="MAP_kinase_kinase"/>
</dbReference>
<feature type="domain" description="Protein kinase" evidence="12">
    <location>
        <begin position="1"/>
        <end position="181"/>
    </location>
</feature>
<dbReference type="Gene3D" id="1.10.510.10">
    <property type="entry name" value="Transferase(Phosphotransferase) domain 1"/>
    <property type="match status" value="1"/>
</dbReference>
<evidence type="ECO:0000256" key="2">
    <source>
        <dbReference type="ARBA" id="ARBA00022553"/>
    </source>
</evidence>
<keyword evidence="1" id="KW-0723">Serine/threonine-protein kinase</keyword>
<evidence type="ECO:0000313" key="14">
    <source>
        <dbReference type="Proteomes" id="UP000694564"/>
    </source>
</evidence>
<keyword evidence="6" id="KW-0067">ATP-binding</keyword>
<dbReference type="PANTHER" id="PTHR47448">
    <property type="entry name" value="DUAL SPECIFICITY MITOGEN-ACTIVATED PROTEIN KINASE KINASE DSOR1-LIKE PROTEIN"/>
    <property type="match status" value="1"/>
</dbReference>
<sequence length="212" mass="23624">MQLCDPVSQLKPSKILVSSRGEIKLCDLGVSGQLTDSMANSFVGTRSYVSPERLQGTHYSVQSDFWSMGLNWWSCQSEGTPSPPARCQGVGGHLRQARGRWCRRRAPQPLTGASTPPPPGRPISGHEMNSRPAMAIFQRLDYIVNEPPPKLPQFQESVLKCLIKNPAEREDLKMLVGHAFIKRSEAEEVDFVGWLCRNLRLKQPSTPTRTAV</sequence>
<keyword evidence="14" id="KW-1185">Reference proteome</keyword>
<dbReference type="GO" id="GO:0004674">
    <property type="term" value="F:protein serine/threonine kinase activity"/>
    <property type="evidence" value="ECO:0007669"/>
    <property type="project" value="UniProtKB-KW"/>
</dbReference>
<evidence type="ECO:0000256" key="6">
    <source>
        <dbReference type="ARBA" id="ARBA00022840"/>
    </source>
</evidence>
<dbReference type="GO" id="GO:0004713">
    <property type="term" value="F:protein tyrosine kinase activity"/>
    <property type="evidence" value="ECO:0007669"/>
    <property type="project" value="UniProtKB-KW"/>
</dbReference>
<evidence type="ECO:0000259" key="12">
    <source>
        <dbReference type="PROSITE" id="PS50011"/>
    </source>
</evidence>
<evidence type="ECO:0000313" key="13">
    <source>
        <dbReference type="Ensembl" id="ENSSVLP00005004126.1"/>
    </source>
</evidence>
<dbReference type="Proteomes" id="UP000694564">
    <property type="component" value="Chromosome 4"/>
</dbReference>
<keyword evidence="2" id="KW-0597">Phosphoprotein</keyword>
<dbReference type="Ensembl" id="ENSSVLT00005004540.1">
    <property type="protein sequence ID" value="ENSSVLP00005004126.1"/>
    <property type="gene ID" value="ENSSVLG00005003322.1"/>
</dbReference>
<evidence type="ECO:0000256" key="3">
    <source>
        <dbReference type="ARBA" id="ARBA00022679"/>
    </source>
</evidence>
<dbReference type="PROSITE" id="PS50011">
    <property type="entry name" value="PROTEIN_KINASE_DOM"/>
    <property type="match status" value="1"/>
</dbReference>